<feature type="compositionally biased region" description="Low complexity" evidence="1">
    <location>
        <begin position="114"/>
        <end position="143"/>
    </location>
</feature>
<dbReference type="EMBL" id="CAQQ02137176">
    <property type="status" value="NOT_ANNOTATED_CDS"/>
    <property type="molecule type" value="Genomic_DNA"/>
</dbReference>
<dbReference type="Proteomes" id="UP000015102">
    <property type="component" value="Unassembled WGS sequence"/>
</dbReference>
<feature type="region of interest" description="Disordered" evidence="1">
    <location>
        <begin position="97"/>
        <end position="143"/>
    </location>
</feature>
<reference evidence="3" key="2">
    <citation type="submission" date="2015-06" db="UniProtKB">
        <authorList>
            <consortium name="EnsemblMetazoa"/>
        </authorList>
    </citation>
    <scope>IDENTIFICATION</scope>
</reference>
<dbReference type="STRING" id="36166.T1GTZ1"/>
<keyword evidence="4" id="KW-1185">Reference proteome</keyword>
<dbReference type="EnsemblMetazoa" id="MESCA007190-RA">
    <property type="protein sequence ID" value="MESCA007190-PA"/>
    <property type="gene ID" value="MESCA007190"/>
</dbReference>
<proteinExistence type="predicted"/>
<reference evidence="4" key="1">
    <citation type="submission" date="2013-02" db="EMBL/GenBank/DDBJ databases">
        <authorList>
            <person name="Hughes D."/>
        </authorList>
    </citation>
    <scope>NUCLEOTIDE SEQUENCE</scope>
    <source>
        <strain>Durham</strain>
        <strain evidence="4">NC isolate 2 -- Noor lab</strain>
    </source>
</reference>
<feature type="domain" description="Chitin-binding type-2" evidence="2">
    <location>
        <begin position="1"/>
        <end position="49"/>
    </location>
</feature>
<dbReference type="GO" id="GO:0008061">
    <property type="term" value="F:chitin binding"/>
    <property type="evidence" value="ECO:0007669"/>
    <property type="project" value="InterPro"/>
</dbReference>
<dbReference type="EMBL" id="CAQQ02137177">
    <property type="status" value="NOT_ANNOTATED_CDS"/>
    <property type="molecule type" value="Genomic_DNA"/>
</dbReference>
<evidence type="ECO:0000313" key="4">
    <source>
        <dbReference type="Proteomes" id="UP000015102"/>
    </source>
</evidence>
<protein>
    <recommendedName>
        <fullName evidence="2">Chitin-binding type-2 domain-containing protein</fullName>
    </recommendedName>
</protein>
<name>T1GTZ1_MEGSC</name>
<evidence type="ECO:0000313" key="3">
    <source>
        <dbReference type="EnsemblMetazoa" id="MESCA007190-PA"/>
    </source>
</evidence>
<evidence type="ECO:0000256" key="1">
    <source>
        <dbReference type="SAM" id="MobiDB-lite"/>
    </source>
</evidence>
<accession>T1GTZ1</accession>
<dbReference type="AlphaFoldDB" id="T1GTZ1"/>
<dbReference type="HOGENOM" id="CLU_1363406_0_0_1"/>
<organism evidence="3 4">
    <name type="scientific">Megaselia scalaris</name>
    <name type="common">Humpbacked fly</name>
    <name type="synonym">Phora scalaris</name>
    <dbReference type="NCBI Taxonomy" id="36166"/>
    <lineage>
        <taxon>Eukaryota</taxon>
        <taxon>Metazoa</taxon>
        <taxon>Ecdysozoa</taxon>
        <taxon>Arthropoda</taxon>
        <taxon>Hexapoda</taxon>
        <taxon>Insecta</taxon>
        <taxon>Pterygota</taxon>
        <taxon>Neoptera</taxon>
        <taxon>Endopterygota</taxon>
        <taxon>Diptera</taxon>
        <taxon>Brachycera</taxon>
        <taxon>Muscomorpha</taxon>
        <taxon>Platypezoidea</taxon>
        <taxon>Phoridae</taxon>
        <taxon>Megaseliini</taxon>
        <taxon>Megaselia</taxon>
    </lineage>
</organism>
<dbReference type="PROSITE" id="PS50940">
    <property type="entry name" value="CHIT_BIND_II"/>
    <property type="match status" value="1"/>
</dbReference>
<dbReference type="SUPFAM" id="SSF57625">
    <property type="entry name" value="Invertebrate chitin-binding proteins"/>
    <property type="match status" value="1"/>
</dbReference>
<dbReference type="Pfam" id="PF01607">
    <property type="entry name" value="CBM_14"/>
    <property type="match status" value="1"/>
</dbReference>
<dbReference type="InterPro" id="IPR036508">
    <property type="entry name" value="Chitin-bd_dom_sf"/>
</dbReference>
<evidence type="ECO:0000259" key="2">
    <source>
        <dbReference type="PROSITE" id="PS50940"/>
    </source>
</evidence>
<sequence>YYADDTVGCEVFHYCQDNQRHSWVCPEGFTFHQVHLICMPPSHDNICEQSQKYHVVNNYLYKPINLEEHQSKPNVSLRYSERYFPEDIYEDQRYQYESRQDRERAQHHHQRQPVQVGFQHAQPQQPQPQQQIHQVQQPQRVTQPTRHNLVTNHPQQHQTHQQVFRSPEEINISLQQRRPQIFIATSTPRYYEDEYSYERRK</sequence>
<dbReference type="InterPro" id="IPR002557">
    <property type="entry name" value="Chitin-bd_dom"/>
</dbReference>
<dbReference type="GO" id="GO:0005576">
    <property type="term" value="C:extracellular region"/>
    <property type="evidence" value="ECO:0007669"/>
    <property type="project" value="InterPro"/>
</dbReference>